<name>A0ABR3AMC2_PHYBL</name>
<evidence type="ECO:0000259" key="2">
    <source>
        <dbReference type="Pfam" id="PF13191"/>
    </source>
</evidence>
<dbReference type="EMBL" id="JBCLYO010000028">
    <property type="protein sequence ID" value="KAL0077412.1"/>
    <property type="molecule type" value="Genomic_DNA"/>
</dbReference>
<dbReference type="InterPro" id="IPR041664">
    <property type="entry name" value="AAA_16"/>
</dbReference>
<accession>A0ABR3AMC2</accession>
<feature type="domain" description="Orc1-like AAA ATPase" evidence="2">
    <location>
        <begin position="2"/>
        <end position="95"/>
    </location>
</feature>
<dbReference type="Pfam" id="PF13191">
    <property type="entry name" value="AAA_16"/>
    <property type="match status" value="1"/>
</dbReference>
<organism evidence="3 4">
    <name type="scientific">Phycomyces blakesleeanus</name>
    <dbReference type="NCBI Taxonomy" id="4837"/>
    <lineage>
        <taxon>Eukaryota</taxon>
        <taxon>Fungi</taxon>
        <taxon>Fungi incertae sedis</taxon>
        <taxon>Mucoromycota</taxon>
        <taxon>Mucoromycotina</taxon>
        <taxon>Mucoromycetes</taxon>
        <taxon>Mucorales</taxon>
        <taxon>Phycomycetaceae</taxon>
        <taxon>Phycomyces</taxon>
    </lineage>
</organism>
<proteinExistence type="predicted"/>
<protein>
    <recommendedName>
        <fullName evidence="2">Orc1-like AAA ATPase domain-containing protein</fullName>
    </recommendedName>
</protein>
<keyword evidence="4" id="KW-1185">Reference proteome</keyword>
<dbReference type="Proteomes" id="UP001448207">
    <property type="component" value="Unassembled WGS sequence"/>
</dbReference>
<reference evidence="3 4" key="1">
    <citation type="submission" date="2024-04" db="EMBL/GenBank/DDBJ databases">
        <title>Symmetric and asymmetric DNA N6-adenine methylation regulates different biological responses in Mucorales.</title>
        <authorList>
            <consortium name="Lawrence Berkeley National Laboratory"/>
            <person name="Lax C."/>
            <person name="Mondo S.J."/>
            <person name="Osorio-Concepcion M."/>
            <person name="Muszewska A."/>
            <person name="Corrochano-Luque M."/>
            <person name="Gutierrez G."/>
            <person name="Riley R."/>
            <person name="Lipzen A."/>
            <person name="Guo J."/>
            <person name="Hundley H."/>
            <person name="Amirebrahimi M."/>
            <person name="Ng V."/>
            <person name="Lorenzo-Gutierrez D."/>
            <person name="Binder U."/>
            <person name="Yang J."/>
            <person name="Song Y."/>
            <person name="Canovas D."/>
            <person name="Navarro E."/>
            <person name="Freitag M."/>
            <person name="Gabaldon T."/>
            <person name="Grigoriev I.V."/>
            <person name="Corrochano L.M."/>
            <person name="Nicolas F.E."/>
            <person name="Garre V."/>
        </authorList>
    </citation>
    <scope>NUCLEOTIDE SEQUENCE [LARGE SCALE GENOMIC DNA]</scope>
    <source>
        <strain evidence="3 4">L51</strain>
    </source>
</reference>
<gene>
    <name evidence="3" type="ORF">J3Q64DRAFT_1769325</name>
</gene>
<feature type="region of interest" description="Disordered" evidence="1">
    <location>
        <begin position="91"/>
        <end position="120"/>
    </location>
</feature>
<evidence type="ECO:0000313" key="4">
    <source>
        <dbReference type="Proteomes" id="UP001448207"/>
    </source>
</evidence>
<evidence type="ECO:0000313" key="3">
    <source>
        <dbReference type="EMBL" id="KAL0077412.1"/>
    </source>
</evidence>
<evidence type="ECO:0000256" key="1">
    <source>
        <dbReference type="SAM" id="MobiDB-lite"/>
    </source>
</evidence>
<sequence length="120" mass="13622">MGPGGVGKSVLVTMMHTQARQHGYLASSKFDSNQKRPYNGLLRCLSSILRQLLTEPESVIRDFYTDLKEQLGPQFCNVWLMVDRVPELKPIFNGEEPDMPQDDMLGGNSESRFHALQPQR</sequence>
<comment type="caution">
    <text evidence="3">The sequence shown here is derived from an EMBL/GenBank/DDBJ whole genome shotgun (WGS) entry which is preliminary data.</text>
</comment>